<evidence type="ECO:0000256" key="11">
    <source>
        <dbReference type="ARBA" id="ARBA00022723"/>
    </source>
</evidence>
<feature type="compositionally biased region" description="Polar residues" evidence="22">
    <location>
        <begin position="634"/>
        <end position="643"/>
    </location>
</feature>
<dbReference type="CDD" id="cd01737">
    <property type="entry name" value="LSm16_N"/>
    <property type="match status" value="1"/>
</dbReference>
<dbReference type="FunFam" id="1.10.630.10:FF:000002">
    <property type="entry name" value="Cytochrome P450 1A1"/>
    <property type="match status" value="1"/>
</dbReference>
<dbReference type="Gene3D" id="1.10.630.10">
    <property type="entry name" value="Cytochrome P450"/>
    <property type="match status" value="1"/>
</dbReference>
<keyword evidence="16 21" id="KW-0408">Iron</keyword>
<evidence type="ECO:0000256" key="5">
    <source>
        <dbReference type="ARBA" id="ARBA00006610"/>
    </source>
</evidence>
<comment type="cofactor">
    <cofactor evidence="1 21">
        <name>heme</name>
        <dbReference type="ChEBI" id="CHEBI:30413"/>
    </cofactor>
</comment>
<comment type="caution">
    <text evidence="26">The sequence shown here is derived from an EMBL/GenBank/DDBJ whole genome shotgun (WGS) entry which is preliminary data.</text>
</comment>
<keyword evidence="12" id="KW-0256">Endoplasmic reticulum</keyword>
<evidence type="ECO:0000256" key="7">
    <source>
        <dbReference type="ARBA" id="ARBA00012109"/>
    </source>
</evidence>
<dbReference type="OrthoDB" id="1055148at2759"/>
<dbReference type="GO" id="GO:0020037">
    <property type="term" value="F:heme binding"/>
    <property type="evidence" value="ECO:0007669"/>
    <property type="project" value="InterPro"/>
</dbReference>
<dbReference type="InterPro" id="IPR019050">
    <property type="entry name" value="FDF_dom"/>
</dbReference>
<keyword evidence="11 21" id="KW-0479">Metal-binding</keyword>
<evidence type="ECO:0000256" key="4">
    <source>
        <dbReference type="ARBA" id="ARBA00004406"/>
    </source>
</evidence>
<feature type="binding site" description="axial binding residue" evidence="21">
    <location>
        <position position="463"/>
    </location>
    <ligand>
        <name>heme</name>
        <dbReference type="ChEBI" id="CHEBI:30413"/>
    </ligand>
    <ligandPart>
        <name>Fe</name>
        <dbReference type="ChEBI" id="CHEBI:18248"/>
    </ligandPart>
</feature>
<dbReference type="InterPro" id="IPR036652">
    <property type="entry name" value="YjeF_N_dom_sf"/>
</dbReference>
<dbReference type="EC" id="1.14.14.1" evidence="7"/>
<evidence type="ECO:0000256" key="10">
    <source>
        <dbReference type="ARBA" id="ARBA00022617"/>
    </source>
</evidence>
<feature type="domain" description="YjeF N-terminal" evidence="24">
    <location>
        <begin position="794"/>
        <end position="995"/>
    </location>
</feature>
<evidence type="ECO:0000256" key="16">
    <source>
        <dbReference type="ARBA" id="ARBA00023004"/>
    </source>
</evidence>
<dbReference type="PANTHER" id="PTHR24289">
    <property type="entry name" value="STEROID 17-ALPHA-HYDROXYLASE/17,20 LYASE"/>
    <property type="match status" value="1"/>
</dbReference>
<dbReference type="PRINTS" id="PR00385">
    <property type="entry name" value="P450"/>
</dbReference>
<feature type="compositionally biased region" description="Gly residues" evidence="22">
    <location>
        <begin position="602"/>
        <end position="614"/>
    </location>
</feature>
<dbReference type="GO" id="GO:0031087">
    <property type="term" value="P:deadenylation-independent decapping of nuclear-transcribed mRNA"/>
    <property type="evidence" value="ECO:0007669"/>
    <property type="project" value="InterPro"/>
</dbReference>
<evidence type="ECO:0000313" key="27">
    <source>
        <dbReference type="Proteomes" id="UP001046870"/>
    </source>
</evidence>
<dbReference type="Pfam" id="PF12701">
    <property type="entry name" value="LSM14"/>
    <property type="match status" value="1"/>
</dbReference>
<evidence type="ECO:0000256" key="6">
    <source>
        <dbReference type="ARBA" id="ARBA00010617"/>
    </source>
</evidence>
<dbReference type="Pfam" id="PF16598">
    <property type="entry name" value="Edc3_linker"/>
    <property type="match status" value="1"/>
</dbReference>
<dbReference type="GO" id="GO:0003729">
    <property type="term" value="F:mRNA binding"/>
    <property type="evidence" value="ECO:0007669"/>
    <property type="project" value="InterPro"/>
</dbReference>
<name>A0A9D3T798_MEGAT</name>
<dbReference type="SMART" id="SM01199">
    <property type="entry name" value="FDF"/>
    <property type="match status" value="1"/>
</dbReference>
<dbReference type="PROSITE" id="PS00086">
    <property type="entry name" value="CYTOCHROME_P450"/>
    <property type="match status" value="1"/>
</dbReference>
<keyword evidence="23" id="KW-1133">Transmembrane helix</keyword>
<dbReference type="InterPro" id="IPR008066">
    <property type="entry name" value="Cyt_P450_E_grp-I_CYP1"/>
</dbReference>
<keyword evidence="15" id="KW-0560">Oxidoreductase</keyword>
<evidence type="ECO:0000256" key="1">
    <source>
        <dbReference type="ARBA" id="ARBA00001971"/>
    </source>
</evidence>
<dbReference type="Pfam" id="PF09532">
    <property type="entry name" value="FDF"/>
    <property type="match status" value="1"/>
</dbReference>
<feature type="compositionally biased region" description="Low complexity" evidence="22">
    <location>
        <begin position="590"/>
        <end position="601"/>
    </location>
</feature>
<dbReference type="InterPro" id="IPR001128">
    <property type="entry name" value="Cyt_P450"/>
</dbReference>
<comment type="catalytic activity">
    <reaction evidence="20">
        <text>an organic molecule + reduced [NADPH--hemoprotein reductase] + O2 = an alcohol + oxidized [NADPH--hemoprotein reductase] + H2O + H(+)</text>
        <dbReference type="Rhea" id="RHEA:17149"/>
        <dbReference type="Rhea" id="RHEA-COMP:11964"/>
        <dbReference type="Rhea" id="RHEA-COMP:11965"/>
        <dbReference type="ChEBI" id="CHEBI:15377"/>
        <dbReference type="ChEBI" id="CHEBI:15378"/>
        <dbReference type="ChEBI" id="CHEBI:15379"/>
        <dbReference type="ChEBI" id="CHEBI:30879"/>
        <dbReference type="ChEBI" id="CHEBI:57618"/>
        <dbReference type="ChEBI" id="CHEBI:58210"/>
        <dbReference type="ChEBI" id="CHEBI:142491"/>
        <dbReference type="EC" id="1.14.14.1"/>
    </reaction>
</comment>
<dbReference type="Pfam" id="PF03853">
    <property type="entry name" value="YjeF_N"/>
    <property type="match status" value="1"/>
</dbReference>
<dbReference type="GO" id="GO:0004508">
    <property type="term" value="F:steroid 17-alpha-monooxygenase activity"/>
    <property type="evidence" value="ECO:0007669"/>
    <property type="project" value="TreeGrafter"/>
</dbReference>
<evidence type="ECO:0000313" key="26">
    <source>
        <dbReference type="EMBL" id="KAG7473453.1"/>
    </source>
</evidence>
<feature type="compositionally biased region" description="Low complexity" evidence="22">
    <location>
        <begin position="665"/>
        <end position="680"/>
    </location>
</feature>
<dbReference type="GO" id="GO:0005789">
    <property type="term" value="C:endoplasmic reticulum membrane"/>
    <property type="evidence" value="ECO:0007669"/>
    <property type="project" value="UniProtKB-SubCell"/>
</dbReference>
<dbReference type="GO" id="GO:0042446">
    <property type="term" value="P:hormone biosynthetic process"/>
    <property type="evidence" value="ECO:0007669"/>
    <property type="project" value="TreeGrafter"/>
</dbReference>
<evidence type="ECO:0000256" key="2">
    <source>
        <dbReference type="ARBA" id="ARBA00004174"/>
    </source>
</evidence>
<dbReference type="PANTHER" id="PTHR24289:SF21">
    <property type="entry name" value="CYTOCHROME P450 1A"/>
    <property type="match status" value="1"/>
</dbReference>
<evidence type="ECO:0000256" key="21">
    <source>
        <dbReference type="PIRSR" id="PIRSR602401-1"/>
    </source>
</evidence>
<evidence type="ECO:0000256" key="9">
    <source>
        <dbReference type="ARBA" id="ARBA00022490"/>
    </source>
</evidence>
<evidence type="ECO:0000256" key="17">
    <source>
        <dbReference type="ARBA" id="ARBA00023033"/>
    </source>
</evidence>
<keyword evidence="27" id="KW-1185">Reference proteome</keyword>
<dbReference type="InterPro" id="IPR025609">
    <property type="entry name" value="Lsm14-like_N"/>
</dbReference>
<reference evidence="26" key="1">
    <citation type="submission" date="2021-01" db="EMBL/GenBank/DDBJ databases">
        <authorList>
            <person name="Zahm M."/>
            <person name="Roques C."/>
            <person name="Cabau C."/>
            <person name="Klopp C."/>
            <person name="Donnadieu C."/>
            <person name="Jouanno E."/>
            <person name="Lampietro C."/>
            <person name="Louis A."/>
            <person name="Herpin A."/>
            <person name="Echchiki A."/>
            <person name="Berthelot C."/>
            <person name="Parey E."/>
            <person name="Roest-Crollius H."/>
            <person name="Braasch I."/>
            <person name="Postlethwait J."/>
            <person name="Bobe J."/>
            <person name="Montfort J."/>
            <person name="Bouchez O."/>
            <person name="Begum T."/>
            <person name="Mejri S."/>
            <person name="Adams A."/>
            <person name="Chen W.-J."/>
            <person name="Guiguen Y."/>
        </authorList>
    </citation>
    <scope>NUCLEOTIDE SEQUENCE</scope>
    <source>
        <strain evidence="26">YG-15Mar2019-1</strain>
        <tissue evidence="26">Brain</tissue>
    </source>
</reference>
<dbReference type="PROSITE" id="PS51512">
    <property type="entry name" value="DFDF"/>
    <property type="match status" value="1"/>
</dbReference>
<evidence type="ECO:0000256" key="8">
    <source>
        <dbReference type="ARBA" id="ARBA00015797"/>
    </source>
</evidence>
<dbReference type="InterPro" id="IPR004443">
    <property type="entry name" value="YjeF_N_dom"/>
</dbReference>
<keyword evidence="10 21" id="KW-0349">Heme</keyword>
<evidence type="ECO:0000259" key="24">
    <source>
        <dbReference type="PROSITE" id="PS51385"/>
    </source>
</evidence>
<evidence type="ECO:0000256" key="18">
    <source>
        <dbReference type="ARBA" id="ARBA00023136"/>
    </source>
</evidence>
<gene>
    <name evidence="26" type="ORF">MATL_G00096070</name>
</gene>
<keyword evidence="18 23" id="KW-0472">Membrane</keyword>
<dbReference type="GO" id="GO:0042448">
    <property type="term" value="P:progesterone metabolic process"/>
    <property type="evidence" value="ECO:0007669"/>
    <property type="project" value="TreeGrafter"/>
</dbReference>
<dbReference type="InterPro" id="IPR017972">
    <property type="entry name" value="Cyt_P450_CS"/>
</dbReference>
<evidence type="ECO:0000256" key="15">
    <source>
        <dbReference type="ARBA" id="ARBA00023002"/>
    </source>
</evidence>
<evidence type="ECO:0000256" key="3">
    <source>
        <dbReference type="ARBA" id="ARBA00004201"/>
    </source>
</evidence>
<feature type="transmembrane region" description="Helical" evidence="23">
    <location>
        <begin position="12"/>
        <end position="34"/>
    </location>
</feature>
<dbReference type="PRINTS" id="PR00463">
    <property type="entry name" value="EP450I"/>
</dbReference>
<dbReference type="InterPro" id="IPR036396">
    <property type="entry name" value="Cyt_P450_sf"/>
</dbReference>
<dbReference type="Gene3D" id="2.30.30.100">
    <property type="match status" value="1"/>
</dbReference>
<dbReference type="PROSITE" id="PS51385">
    <property type="entry name" value="YJEF_N"/>
    <property type="match status" value="1"/>
</dbReference>
<dbReference type="AlphaFoldDB" id="A0A9D3T798"/>
<dbReference type="CDD" id="cd20676">
    <property type="entry name" value="CYP1A"/>
    <property type="match status" value="1"/>
</dbReference>
<dbReference type="EMBL" id="JAFDVH010000007">
    <property type="protein sequence ID" value="KAG7473453.1"/>
    <property type="molecule type" value="Genomic_DNA"/>
</dbReference>
<comment type="similarity">
    <text evidence="6">Belongs to the cytochrome P450 family.</text>
</comment>
<feature type="region of interest" description="Disordered" evidence="22">
    <location>
        <begin position="586"/>
        <end position="704"/>
    </location>
</feature>
<accession>A0A9D3T798</accession>
<evidence type="ECO:0000256" key="20">
    <source>
        <dbReference type="ARBA" id="ARBA00047827"/>
    </source>
</evidence>
<dbReference type="GO" id="GO:0000932">
    <property type="term" value="C:P-body"/>
    <property type="evidence" value="ECO:0007669"/>
    <property type="project" value="UniProtKB-SubCell"/>
</dbReference>
<protein>
    <recommendedName>
        <fullName evidence="8">Enhancer of mRNA-decapping protein 3</fullName>
        <ecNumber evidence="7">1.14.14.1</ecNumber>
    </recommendedName>
    <alternativeName>
        <fullName evidence="19">YjeF domain-containing protein 1</fullName>
    </alternativeName>
</protein>
<dbReference type="Gene3D" id="3.40.50.10260">
    <property type="entry name" value="YjeF N-terminal domain"/>
    <property type="match status" value="1"/>
</dbReference>
<evidence type="ECO:0000256" key="22">
    <source>
        <dbReference type="SAM" id="MobiDB-lite"/>
    </source>
</evidence>
<evidence type="ECO:0000256" key="12">
    <source>
        <dbReference type="ARBA" id="ARBA00022824"/>
    </source>
</evidence>
<keyword evidence="23" id="KW-0812">Transmembrane</keyword>
<evidence type="ECO:0000256" key="14">
    <source>
        <dbReference type="ARBA" id="ARBA00022884"/>
    </source>
</evidence>
<comment type="subcellular location">
    <subcellularLocation>
        <location evidence="3">Cytoplasm</location>
        <location evidence="3">P-body</location>
    </subcellularLocation>
    <subcellularLocation>
        <location evidence="4">Endoplasmic reticulum membrane</location>
        <topology evidence="4">Peripheral membrane protein</topology>
    </subcellularLocation>
    <subcellularLocation>
        <location evidence="2">Microsome membrane</location>
        <topology evidence="2">Peripheral membrane protein</topology>
    </subcellularLocation>
</comment>
<dbReference type="InterPro" id="IPR025762">
    <property type="entry name" value="DFDF"/>
</dbReference>
<dbReference type="GO" id="GO:0005506">
    <property type="term" value="F:iron ion binding"/>
    <property type="evidence" value="ECO:0007669"/>
    <property type="project" value="InterPro"/>
</dbReference>
<keyword evidence="13" id="KW-0492">Microsome</keyword>
<evidence type="ECO:0000256" key="19">
    <source>
        <dbReference type="ARBA" id="ARBA00032192"/>
    </source>
</evidence>
<feature type="region of interest" description="Disordered" evidence="22">
    <location>
        <begin position="730"/>
        <end position="752"/>
    </location>
</feature>
<evidence type="ECO:0000259" key="25">
    <source>
        <dbReference type="PROSITE" id="PS51512"/>
    </source>
</evidence>
<dbReference type="FunFam" id="3.40.50.10260:FF:000001">
    <property type="entry name" value="Enhancer of mRNA-decapping protein 3"/>
    <property type="match status" value="1"/>
</dbReference>
<sequence length="1016" mass="112225">MALMNLPIVGPISVSEGLVAIATVCVVYLLLRLWRNEIPEGLRRVPGPKPLPVIGNVLEVGTNPHLSLSAMTEHYGPVFQIQIGMRPVVVLSGTDTVRQALIKQGEEFAGRPDLYSFRFISDGKSLAFSTDQAGVWRTRRKLAMSALRSFSTIQGSSSDYSCVLEEHISKEGEYLVKQLSTVMDTAGSFDPFRHIVVSVANVICGMCFGRRYSHDDQELLSLVNMSDEFGRVVGSGNPADFIPFLRFLPSRTMKAFRDINDRFNAFVQKIVKEHYNSYDKNNIRDITDSLIDHCEDRKLDENSNTQVSDEKIVGIVNDLFGAGFDTISTALSWSVMYLVAYPEIQEKLHQELRENVGMDRTPRLSDKSSLPLLEAFILELFRHSSFLPFTIPHCTTKDTSLNGFFIPKDTCVFINQWQVNHDPTMWKEPSTFSPERFLNTDGRSVNKLEAENVLVFGLGKRRCIGEAIGRAEVFLFLAILLQRMRFHELPGHPLDMTPEYGLTMKHKRNLAAGTDSMAEEWLGSLVSINCGVTLGVYQGEVSSVDQASQTISLRQPFHNGIKCPVPEVTFSAMDIKELKILDIRNGNSQGGVADSGSSSSGRSGGNSRSGGTGGPVSSAPMAVPRKGEPRSLEGLTSPQQYSKSYGERYLETAGQTKGFRRRHNSWSSSSRGPSQATPKKNGQKNGGGPMKSKDDECFGDGMEEGLDTDFDFEGNLALFDKAAVFSEIDTSERRGNGARSRGTPGERTPSSYRHDENILEAKPIVYRQITVPQHGGKEYCTDSGLVVPSVPYDLHKRLLLVAERYGLTPARRLEMTGVCASQMALTLLGGPNRLTPKNVHQRPTVVLLCGPHMQGAQGMSCARHLANHEVEVILFLPNFVKMLEAITNELTLFNKTGNKQVSSVKDLPDTPVDLVINCLDSHENAFLRDQPWYRAAADWANQNRAPVLSIDPPVSGQEQAVEAKWSLSLGLPLPLGESAGRMYLCDIGVPHQVFQEVGISYHSPFGCKFVIPLHSA</sequence>
<dbReference type="Pfam" id="PF00067">
    <property type="entry name" value="p450"/>
    <property type="match status" value="1"/>
</dbReference>
<dbReference type="PRINTS" id="PR01683">
    <property type="entry name" value="EP450ICYP1A"/>
</dbReference>
<keyword evidence="17" id="KW-0503">Monooxygenase</keyword>
<dbReference type="Proteomes" id="UP001046870">
    <property type="component" value="Chromosome 7"/>
</dbReference>
<evidence type="ECO:0000256" key="13">
    <source>
        <dbReference type="ARBA" id="ARBA00022848"/>
    </source>
</evidence>
<evidence type="ECO:0000256" key="23">
    <source>
        <dbReference type="SAM" id="Phobius"/>
    </source>
</evidence>
<dbReference type="SMART" id="SM01271">
    <property type="entry name" value="LSM14"/>
    <property type="match status" value="1"/>
</dbReference>
<keyword evidence="14" id="KW-0694">RNA-binding</keyword>
<dbReference type="InterPro" id="IPR034107">
    <property type="entry name" value="Lsm16_N"/>
</dbReference>
<dbReference type="SUPFAM" id="SSF64153">
    <property type="entry name" value="YjeF N-terminal domain-like"/>
    <property type="match status" value="1"/>
</dbReference>
<dbReference type="SUPFAM" id="SSF48264">
    <property type="entry name" value="Cytochrome P450"/>
    <property type="match status" value="1"/>
</dbReference>
<organism evidence="26 27">
    <name type="scientific">Megalops atlanticus</name>
    <name type="common">Tarpon</name>
    <name type="synonym">Clupea gigantea</name>
    <dbReference type="NCBI Taxonomy" id="7932"/>
    <lineage>
        <taxon>Eukaryota</taxon>
        <taxon>Metazoa</taxon>
        <taxon>Chordata</taxon>
        <taxon>Craniata</taxon>
        <taxon>Vertebrata</taxon>
        <taxon>Euteleostomi</taxon>
        <taxon>Actinopterygii</taxon>
        <taxon>Neopterygii</taxon>
        <taxon>Teleostei</taxon>
        <taxon>Elopiformes</taxon>
        <taxon>Megalopidae</taxon>
        <taxon>Megalops</taxon>
    </lineage>
</organism>
<comment type="similarity">
    <text evidence="5">Belongs to the EDC3 family.</text>
</comment>
<dbReference type="InterPro" id="IPR002401">
    <property type="entry name" value="Cyt_P450_E_grp-I"/>
</dbReference>
<keyword evidence="9" id="KW-0963">Cytoplasm</keyword>
<proteinExistence type="inferred from homology"/>
<feature type="domain" description="DFDF" evidence="25">
    <location>
        <begin position="698"/>
        <end position="734"/>
    </location>
</feature>
<dbReference type="FunFam" id="2.30.30.100:FF:000026">
    <property type="entry name" value="Enhancer of mRNA-decapping protein 3"/>
    <property type="match status" value="1"/>
</dbReference>